<keyword evidence="2" id="KW-1185">Reference proteome</keyword>
<organism evidence="1 2">
    <name type="scientific">Marinobacter qingdaonensis</name>
    <dbReference type="NCBI Taxonomy" id="3108486"/>
    <lineage>
        <taxon>Bacteria</taxon>
        <taxon>Pseudomonadati</taxon>
        <taxon>Pseudomonadota</taxon>
        <taxon>Gammaproteobacteria</taxon>
        <taxon>Pseudomonadales</taxon>
        <taxon>Marinobacteraceae</taxon>
        <taxon>Marinobacter</taxon>
    </lineage>
</organism>
<dbReference type="RefSeq" id="WP_322854072.1">
    <property type="nucleotide sequence ID" value="NZ_JAYDCJ010000001.1"/>
</dbReference>
<dbReference type="SUPFAM" id="SSF53850">
    <property type="entry name" value="Periplasmic binding protein-like II"/>
    <property type="match status" value="1"/>
</dbReference>
<evidence type="ECO:0000313" key="2">
    <source>
        <dbReference type="Proteomes" id="UP001305746"/>
    </source>
</evidence>
<accession>A0ABU5NV05</accession>
<comment type="caution">
    <text evidence="1">The sequence shown here is derived from an EMBL/GenBank/DDBJ whole genome shotgun (WGS) entry which is preliminary data.</text>
</comment>
<dbReference type="EMBL" id="JAYDCJ010000001">
    <property type="protein sequence ID" value="MEA1079552.1"/>
    <property type="molecule type" value="Genomic_DNA"/>
</dbReference>
<protein>
    <submittedName>
        <fullName evidence="1">Transporter substrate-binding domain-containing protein</fullName>
    </submittedName>
</protein>
<name>A0ABU5NV05_9GAMM</name>
<dbReference type="Proteomes" id="UP001305746">
    <property type="component" value="Unassembled WGS sequence"/>
</dbReference>
<reference evidence="1 2" key="1">
    <citation type="submission" date="2023-12" db="EMBL/GenBank/DDBJ databases">
        <title>Marinobacter qingdaonensis sp. nov., isolated from the intertidal sediment of Qingdao, PR China.</title>
        <authorList>
            <person name="Li Y."/>
        </authorList>
    </citation>
    <scope>NUCLEOTIDE SEQUENCE [LARGE SCALE GENOMIC DNA]</scope>
    <source>
        <strain evidence="1 2">ASW11-75</strain>
    </source>
</reference>
<proteinExistence type="predicted"/>
<dbReference type="Gene3D" id="3.40.190.10">
    <property type="entry name" value="Periplasmic binding protein-like II"/>
    <property type="match status" value="2"/>
</dbReference>
<gene>
    <name evidence="1" type="ORF">U5822_02655</name>
</gene>
<evidence type="ECO:0000313" key="1">
    <source>
        <dbReference type="EMBL" id="MEA1079552.1"/>
    </source>
</evidence>
<sequence>MTLPSKPVLAWFGVLLLLGSELGRAEPLRILAPDLPGASEVGGSGRDAETVRQVLARCGYQAEFTIQPFGRHLVTYRESDKADAVMTVPLGQELAGASTAAYIWYQNGAVYDANRIGSLDDLDDLRGLDLVTFKNGIQLLELDELEPELGNLFEIANQRIHSHLLLLGRVDAILADGLIVSEVNRQILTSEIRTLNLKGTPALRFAPIFTPAPYKMVFRKRELAEAFDACYDEAWAEGVVYEINEKYIGPFQQELGHRYLGF</sequence>